<feature type="region of interest" description="Disordered" evidence="1">
    <location>
        <begin position="1"/>
        <end position="160"/>
    </location>
</feature>
<accession>A0AAV7QKR0</accession>
<name>A0AAV7QKR0_PLEWA</name>
<feature type="compositionally biased region" description="Basic and acidic residues" evidence="1">
    <location>
        <begin position="92"/>
        <end position="107"/>
    </location>
</feature>
<comment type="caution">
    <text evidence="2">The sequence shown here is derived from an EMBL/GenBank/DDBJ whole genome shotgun (WGS) entry which is preliminary data.</text>
</comment>
<feature type="compositionally biased region" description="Basic and acidic residues" evidence="1">
    <location>
        <begin position="63"/>
        <end position="73"/>
    </location>
</feature>
<reference evidence="2" key="1">
    <citation type="journal article" date="2022" name="bioRxiv">
        <title>Sequencing and chromosome-scale assembly of the giantPleurodeles waltlgenome.</title>
        <authorList>
            <person name="Brown T."/>
            <person name="Elewa A."/>
            <person name="Iarovenko S."/>
            <person name="Subramanian E."/>
            <person name="Araus A.J."/>
            <person name="Petzold A."/>
            <person name="Susuki M."/>
            <person name="Suzuki K.-i.T."/>
            <person name="Hayashi T."/>
            <person name="Toyoda A."/>
            <person name="Oliveira C."/>
            <person name="Osipova E."/>
            <person name="Leigh N.D."/>
            <person name="Simon A."/>
            <person name="Yun M.H."/>
        </authorList>
    </citation>
    <scope>NUCLEOTIDE SEQUENCE</scope>
    <source>
        <strain evidence="2">20211129_DDA</strain>
        <tissue evidence="2">Liver</tissue>
    </source>
</reference>
<organism evidence="2 3">
    <name type="scientific">Pleurodeles waltl</name>
    <name type="common">Iberian ribbed newt</name>
    <dbReference type="NCBI Taxonomy" id="8319"/>
    <lineage>
        <taxon>Eukaryota</taxon>
        <taxon>Metazoa</taxon>
        <taxon>Chordata</taxon>
        <taxon>Craniata</taxon>
        <taxon>Vertebrata</taxon>
        <taxon>Euteleostomi</taxon>
        <taxon>Amphibia</taxon>
        <taxon>Batrachia</taxon>
        <taxon>Caudata</taxon>
        <taxon>Salamandroidea</taxon>
        <taxon>Salamandridae</taxon>
        <taxon>Pleurodelinae</taxon>
        <taxon>Pleurodeles</taxon>
    </lineage>
</organism>
<evidence type="ECO:0000313" key="3">
    <source>
        <dbReference type="Proteomes" id="UP001066276"/>
    </source>
</evidence>
<proteinExistence type="predicted"/>
<keyword evidence="3" id="KW-1185">Reference proteome</keyword>
<evidence type="ECO:0000256" key="1">
    <source>
        <dbReference type="SAM" id="MobiDB-lite"/>
    </source>
</evidence>
<dbReference type="EMBL" id="JANPWB010000010">
    <property type="protein sequence ID" value="KAJ1138988.1"/>
    <property type="molecule type" value="Genomic_DNA"/>
</dbReference>
<dbReference type="Proteomes" id="UP001066276">
    <property type="component" value="Chromosome 6"/>
</dbReference>
<dbReference type="AlphaFoldDB" id="A0AAV7QKR0"/>
<protein>
    <submittedName>
        <fullName evidence="2">Uncharacterized protein</fullName>
    </submittedName>
</protein>
<feature type="compositionally biased region" description="Low complexity" evidence="1">
    <location>
        <begin position="108"/>
        <end position="122"/>
    </location>
</feature>
<sequence>MPPVLPGRRGSRASQHPKPAARPPGRAVQAFKTWPRSPGAAREGRQSWRRGGGPAARHHRRYGPPEHPNERCHGGPPGSRGKAQTSPTQCGGREHAAPRRGRSDLPRRTAIAAAATGEAANIRRPRRSHRSPSSVLAREFSKLGPRRSRASRSAGHLGAG</sequence>
<gene>
    <name evidence="2" type="ORF">NDU88_005367</name>
</gene>
<evidence type="ECO:0000313" key="2">
    <source>
        <dbReference type="EMBL" id="KAJ1138988.1"/>
    </source>
</evidence>